<dbReference type="CDD" id="cd01428">
    <property type="entry name" value="ADK"/>
    <property type="match status" value="4"/>
</dbReference>
<evidence type="ECO:0000256" key="1">
    <source>
        <dbReference type="ARBA" id="ARBA00004496"/>
    </source>
</evidence>
<reference evidence="9" key="1">
    <citation type="submission" date="2021-10" db="EMBL/GenBank/DDBJ databases">
        <title>Tropical sea cucumber genome reveals ecological adaptation and Cuvierian tubules defense mechanism.</title>
        <authorList>
            <person name="Chen T."/>
        </authorList>
    </citation>
    <scope>NUCLEOTIDE SEQUENCE</scope>
    <source>
        <strain evidence="9">Nanhai2018</strain>
        <tissue evidence="9">Muscle</tissue>
    </source>
</reference>
<evidence type="ECO:0000313" key="10">
    <source>
        <dbReference type="Proteomes" id="UP001152320"/>
    </source>
</evidence>
<evidence type="ECO:0000256" key="2">
    <source>
        <dbReference type="ARBA" id="ARBA00012955"/>
    </source>
</evidence>
<gene>
    <name evidence="9" type="ORF">HOLleu_15838</name>
</gene>
<organism evidence="9 10">
    <name type="scientific">Holothuria leucospilota</name>
    <name type="common">Black long sea cucumber</name>
    <name type="synonym">Mertensiothuria leucospilota</name>
    <dbReference type="NCBI Taxonomy" id="206669"/>
    <lineage>
        <taxon>Eukaryota</taxon>
        <taxon>Metazoa</taxon>
        <taxon>Echinodermata</taxon>
        <taxon>Eleutherozoa</taxon>
        <taxon>Echinozoa</taxon>
        <taxon>Holothuroidea</taxon>
        <taxon>Aspidochirotacea</taxon>
        <taxon>Aspidochirotida</taxon>
        <taxon>Holothuriidae</taxon>
        <taxon>Holothuria</taxon>
    </lineage>
</organism>
<keyword evidence="10" id="KW-1185">Reference proteome</keyword>
<dbReference type="GO" id="GO:0005737">
    <property type="term" value="C:cytoplasm"/>
    <property type="evidence" value="ECO:0007669"/>
    <property type="project" value="UniProtKB-SubCell"/>
</dbReference>
<dbReference type="Gene3D" id="3.40.50.300">
    <property type="entry name" value="P-loop containing nucleotide triphosphate hydrolases"/>
    <property type="match status" value="4"/>
</dbReference>
<keyword evidence="7" id="KW-0067">ATP-binding</keyword>
<evidence type="ECO:0000256" key="4">
    <source>
        <dbReference type="ARBA" id="ARBA00022679"/>
    </source>
</evidence>
<evidence type="ECO:0000256" key="7">
    <source>
        <dbReference type="ARBA" id="ARBA00022840"/>
    </source>
</evidence>
<name>A0A9Q1HAP4_HOLLE</name>
<keyword evidence="6 9" id="KW-0418">Kinase</keyword>
<feature type="region of interest" description="Disordered" evidence="8">
    <location>
        <begin position="326"/>
        <end position="388"/>
    </location>
</feature>
<dbReference type="PRINTS" id="PR00094">
    <property type="entry name" value="ADENYLTKNASE"/>
</dbReference>
<dbReference type="GO" id="GO:0005524">
    <property type="term" value="F:ATP binding"/>
    <property type="evidence" value="ECO:0007669"/>
    <property type="project" value="UniProtKB-KW"/>
</dbReference>
<comment type="subcellular location">
    <subcellularLocation>
        <location evidence="1">Cytoplasm</location>
    </subcellularLocation>
</comment>
<dbReference type="SUPFAM" id="SSF52540">
    <property type="entry name" value="P-loop containing nucleoside triphosphate hydrolases"/>
    <property type="match status" value="4"/>
</dbReference>
<dbReference type="Pfam" id="PF00406">
    <property type="entry name" value="ADK"/>
    <property type="match status" value="4"/>
</dbReference>
<evidence type="ECO:0000256" key="3">
    <source>
        <dbReference type="ARBA" id="ARBA00022490"/>
    </source>
</evidence>
<sequence length="1089" mass="119873">MTSKDDTKTYLSKREIPQLFESLMTGLMYHKPEDHVGYLKKCLQEIESSEIDSIKWHMFVDGAKQSTPLPPIAKNNTDKKPPIVTDSSVIEMKKTSPLPPISSSAAAAPGMVQQQKLKFVFIIGGPGCGKAELCHQLAERYKGYVHVSVGELLRQTSAALGESDDKWKALAELIKDGKLVPQETAFETLKAEIEKTLSAKPENLLGFLIEGFPRTVEQMDLFEKEYGYPDIVFSLESADFRLKSRLLKRKDSQLRLDDREEAIENRLSNFKSLTLPLVEQLTRLSQRNIVHRVNVDRHADEVFYDVANLCDVGLFGKQDSPRKVIENDSITMKSVDPLPPISSEKGEEEEQVSEKEGDVGEQKDEETKEMVEDAGAASNNAEGGEIPDAEGARQAMVEDIVKLLEPAEEPIVKEEAEITGDKGFIPEVEEPIVKEEVEKQGDRGFVPEVQEEPITKEEVEVTGGKGFMKSPAEQLKEATIIFISGGPGCGKGTQCEKIVEEYGFTHLSAGDLLREAASSDGEIGKEINAIMTEGKLVPAETILTLLKEAMLAKVDTAHGFLVDGFPRDVDQGKAFEEKIAEGKLMLFFDASDETLKGRLLSRAQTSGREDDNEETITKRLETFHSVTSAVVEHFTEKNKLKKVSAESSPEEIYAEVKKVFEEFNIVKPVLDSRPAELKDKKIIFVVGGPGSGKGTQCGKISDRYGYTHLSSGDLLRAEVESGSDRGKELTEIMEKGELVPQEVVLALLKEKMLAVAADSKGFLIDGYPREVQQGEAFEKMIAESSFVLYFELSDETMTARLLNRAQTSGRVDDNEETIKKRLQTFHNITKPVVDHYSDKLKLISAEGGVDEVFLEVSKLFEASQVEPVTTEVTEAAGPETTADTSTKQPGFIFVIGGPGSGKKEVSKKLASENNATYLSVGDLLREEMETNPEGSREVAEQMTVGDVVHVDKVMQVVKNAVAKFKDAPSFVIEGFPKTVEQGEMFAKECGAVSKVIILTGTQEELESNVAARSETSGRADDTGEAAKKKISSFFETVTAVIGLYKDVKENEEKVKEISFKEAAEDVTDILAFISLAAEENNNDPEAPNP</sequence>
<dbReference type="Proteomes" id="UP001152320">
    <property type="component" value="Chromosome 7"/>
</dbReference>
<dbReference type="PROSITE" id="PS00113">
    <property type="entry name" value="ADENYLATE_KINASE"/>
    <property type="match status" value="2"/>
</dbReference>
<dbReference type="GO" id="GO:0004017">
    <property type="term" value="F:AMP kinase activity"/>
    <property type="evidence" value="ECO:0007669"/>
    <property type="project" value="UniProtKB-EC"/>
</dbReference>
<dbReference type="InterPro" id="IPR000850">
    <property type="entry name" value="Adenylat/UMP-CMP_kin"/>
</dbReference>
<feature type="compositionally biased region" description="Low complexity" evidence="8">
    <location>
        <begin position="374"/>
        <end position="384"/>
    </location>
</feature>
<dbReference type="EC" id="2.7.4.3" evidence="2"/>
<evidence type="ECO:0000256" key="5">
    <source>
        <dbReference type="ARBA" id="ARBA00022741"/>
    </source>
</evidence>
<dbReference type="AlphaFoldDB" id="A0A9Q1HAP4"/>
<dbReference type="HAMAP" id="MF_00235">
    <property type="entry name" value="Adenylate_kinase_Adk"/>
    <property type="match status" value="3"/>
</dbReference>
<dbReference type="FunFam" id="3.40.50.300:FF:000315">
    <property type="entry name" value="Adenylate kinase 1"/>
    <property type="match status" value="2"/>
</dbReference>
<keyword evidence="5" id="KW-0547">Nucleotide-binding</keyword>
<evidence type="ECO:0000256" key="6">
    <source>
        <dbReference type="ARBA" id="ARBA00022777"/>
    </source>
</evidence>
<dbReference type="OrthoDB" id="442176at2759"/>
<dbReference type="InterPro" id="IPR027417">
    <property type="entry name" value="P-loop_NTPase"/>
</dbReference>
<dbReference type="CDD" id="cd22978">
    <property type="entry name" value="DD_AK5"/>
    <property type="match status" value="1"/>
</dbReference>
<dbReference type="PANTHER" id="PTHR23359">
    <property type="entry name" value="NUCLEOTIDE KINASE"/>
    <property type="match status" value="1"/>
</dbReference>
<protein>
    <recommendedName>
        <fullName evidence="2">adenylate kinase</fullName>
        <ecNumber evidence="2">2.7.4.3</ecNumber>
    </recommendedName>
</protein>
<feature type="compositionally biased region" description="Basic and acidic residues" evidence="8">
    <location>
        <begin position="352"/>
        <end position="371"/>
    </location>
</feature>
<keyword evidence="4" id="KW-0808">Transferase</keyword>
<proteinExistence type="inferred from homology"/>
<evidence type="ECO:0000313" key="9">
    <source>
        <dbReference type="EMBL" id="KAJ8038416.1"/>
    </source>
</evidence>
<dbReference type="SUPFAM" id="SSF47391">
    <property type="entry name" value="Dimerization-anchoring domain of cAMP-dependent PK regulatory subunit"/>
    <property type="match status" value="1"/>
</dbReference>
<comment type="caution">
    <text evidence="9">The sequence shown here is derived from an EMBL/GenBank/DDBJ whole genome shotgun (WGS) entry which is preliminary data.</text>
</comment>
<dbReference type="InterPro" id="IPR033690">
    <property type="entry name" value="Adenylat_kinase_CS"/>
</dbReference>
<dbReference type="EMBL" id="JAIZAY010000007">
    <property type="protein sequence ID" value="KAJ8038416.1"/>
    <property type="molecule type" value="Genomic_DNA"/>
</dbReference>
<accession>A0A9Q1HAP4</accession>
<evidence type="ECO:0000256" key="8">
    <source>
        <dbReference type="SAM" id="MobiDB-lite"/>
    </source>
</evidence>
<keyword evidence="3" id="KW-0963">Cytoplasm</keyword>